<evidence type="ECO:0000313" key="3">
    <source>
        <dbReference type="Proteomes" id="UP001385499"/>
    </source>
</evidence>
<organism evidence="2 3">
    <name type="scientific">Roseibium algae</name>
    <dbReference type="NCBI Taxonomy" id="3123038"/>
    <lineage>
        <taxon>Bacteria</taxon>
        <taxon>Pseudomonadati</taxon>
        <taxon>Pseudomonadota</taxon>
        <taxon>Alphaproteobacteria</taxon>
        <taxon>Hyphomicrobiales</taxon>
        <taxon>Stappiaceae</taxon>
        <taxon>Roseibium</taxon>
    </lineage>
</organism>
<gene>
    <name evidence="2" type="ORF">V6575_09595</name>
</gene>
<name>A0ABU8TK91_9HYPH</name>
<evidence type="ECO:0000313" key="2">
    <source>
        <dbReference type="EMBL" id="MEJ8474342.1"/>
    </source>
</evidence>
<accession>A0ABU8TK91</accession>
<comment type="caution">
    <text evidence="2">The sequence shown here is derived from an EMBL/GenBank/DDBJ whole genome shotgun (WGS) entry which is preliminary data.</text>
</comment>
<protein>
    <submittedName>
        <fullName evidence="2">AsmA-like C-terminal domain-containing protein</fullName>
    </submittedName>
</protein>
<dbReference type="EMBL" id="JBAKIA010000005">
    <property type="protein sequence ID" value="MEJ8474342.1"/>
    <property type="molecule type" value="Genomic_DNA"/>
</dbReference>
<sequence>MDKELKAEASTKRKRSRRSIILTAVLGLLVLGVSALVYAVLSGPIHLPMFAKFMAEQASTGPAKLSIVDASIDFTHEDGVRVVVRDAHLRLDGDVPVEIILPRVEAPLNGSALLSGSINFQSLLLDRPKVILGVPKSDRELPEMSHLMEAIDRVADVVDAEFARRNLSHVNVENGEVEITGVFARSFVGIDASVTRSDGKRIDATARIAGRVGPWEIQMTRSPGGEGDVSDSSHEAQKRRLAVLIKDITIGELLSPETDLKVGKGLGLPLSVLFESRFESDGSFAFANLVGKMSNGWFQLGRTAVRFDDVALSLDWKRDVPGIQIAKSHAIRGNTQIYFGGDIQPPKEPGGDWALRLSSDRAQFGSSDIPISPIMVDGITVDARFAPSGRTLFFDKASLVAGPSKAFASGSLEIRGDGPYLAVALDARDFPIGLAKQVWPITLVPPARRWIIDRIKAGKIEHLEYMGSVRPPAFDYRDPDPGWSGNDMLLDMTYSGASVDPVGQVPRIVGLHGTVKMADETLFVHGIDGHSDTEDGGKVNVPEGMFTILNLRERDGKIGVVDVNLDGGAKDLADILNSDPFFILDKSDLVSEGVSGTAKMHFEAQFPLVKNLNMNDVEWKAEGTAKNFTSKALIKGYSIASADLHMTGDRTRLDIKGKGILDGISADIDLLLPLGGSKVQGRQGVVLDVSAKQLKERGIDLTDFLSGTMKMSFKDVDGIKAFDVDLTKTRLKLSALGWEKSPGVPARVTFQLNETDENRQVQNFELTSDGVDVAGNLALSLAGDLLNASFNKFQLRNGDDASLVINRSKNGRYKVAISGEEFDARGLIRQVGKTKTGDSSSDFSNGLAITANLSRVKGFNGVSIGGFAGIIQTDAMGVTAADVTGLLNGRAAFSFEIDDAPQGGGRIAVGAFDDSGALLKFLDLYQRMRGGKGTLRVDMADYTTWNGTFGVTDLSITEDPAIKKLSQRGGANSNRSQGAVVVSRGGAGNGGEASFETMDIAFTRLNETLTITRGALEGAVIGGTVSGEVDLDAQTMDLNGTFVPIYALNNFFAKIPLLGLALGGDTGEGLIGVTYRLSGPVANPELSVNPISAIAPGIFRKMFEFQ</sequence>
<keyword evidence="1" id="KW-1133">Transmembrane helix</keyword>
<proteinExistence type="predicted"/>
<evidence type="ECO:0000256" key="1">
    <source>
        <dbReference type="SAM" id="Phobius"/>
    </source>
</evidence>
<reference evidence="2 3" key="1">
    <citation type="submission" date="2024-02" db="EMBL/GenBank/DDBJ databases">
        <title>Roseibium algae sp. nov., isolated from marine alga (Grateloupia sp.), showing potential in myo-inositol conversion.</title>
        <authorList>
            <person name="Wang Y."/>
        </authorList>
    </citation>
    <scope>NUCLEOTIDE SEQUENCE [LARGE SCALE GENOMIC DNA]</scope>
    <source>
        <strain evidence="2 3">H3510</strain>
    </source>
</reference>
<keyword evidence="1" id="KW-0472">Membrane</keyword>
<keyword evidence="3" id="KW-1185">Reference proteome</keyword>
<dbReference type="Proteomes" id="UP001385499">
    <property type="component" value="Unassembled WGS sequence"/>
</dbReference>
<keyword evidence="1" id="KW-0812">Transmembrane</keyword>
<dbReference type="RefSeq" id="WP_340274082.1">
    <property type="nucleotide sequence ID" value="NZ_JBAKIA010000005.1"/>
</dbReference>
<feature type="transmembrane region" description="Helical" evidence="1">
    <location>
        <begin position="20"/>
        <end position="41"/>
    </location>
</feature>